<evidence type="ECO:0000256" key="8">
    <source>
        <dbReference type="RuleBase" id="RU367082"/>
    </source>
</evidence>
<dbReference type="OrthoDB" id="191192at2759"/>
<accession>A0A979EEG7</accession>
<reference evidence="10" key="1">
    <citation type="journal article" date="2016" name="Nat. Commun.">
        <title>The channel catfish genome sequence provides insights into the evolution of scale formation in teleosts.</title>
        <authorList>
            <person name="Liu Z."/>
            <person name="Liu S."/>
            <person name="Yao J."/>
            <person name="Bao L."/>
            <person name="Zhang J."/>
            <person name="Li Y."/>
            <person name="Jiang C."/>
            <person name="Sun L."/>
            <person name="Wang R."/>
            <person name="Zhang Y."/>
            <person name="Zhou T."/>
            <person name="Zeng Q."/>
            <person name="Fu Q."/>
            <person name="Gao S."/>
            <person name="Li N."/>
            <person name="Koren S."/>
            <person name="Jiang Y."/>
            <person name="Zimin A."/>
            <person name="Xu P."/>
            <person name="Phillippy A.M."/>
            <person name="Geng X."/>
            <person name="Song L."/>
            <person name="Sun F."/>
            <person name="Li C."/>
            <person name="Wang X."/>
            <person name="Chen A."/>
            <person name="Jin Y."/>
            <person name="Yuan Z."/>
            <person name="Yang Y."/>
            <person name="Tan S."/>
            <person name="Peatman E."/>
            <person name="Lu J."/>
            <person name="Qin Z."/>
            <person name="Dunham R."/>
            <person name="Li Z."/>
            <person name="Sonstegard T."/>
            <person name="Feng J."/>
            <person name="Danzmann R.G."/>
            <person name="Schroeder S."/>
            <person name="Scheffler B."/>
            <person name="Duke M.V."/>
            <person name="Ballard L."/>
            <person name="Kucuktas H."/>
            <person name="Kaltenboeck L."/>
            <person name="Liu H."/>
            <person name="Armbruster J."/>
            <person name="Xie Y."/>
            <person name="Kirby M.L."/>
            <person name="Tian Y."/>
            <person name="Flanagan M.E."/>
            <person name="Mu W."/>
            <person name="Waldbieser G.C."/>
        </authorList>
    </citation>
    <scope>NUCLEOTIDE SEQUENCE [LARGE SCALE GENOMIC DNA]</scope>
    <source>
        <strain evidence="10">SDA103</strain>
    </source>
</reference>
<evidence type="ECO:0000256" key="3">
    <source>
        <dbReference type="ARBA" id="ARBA00011245"/>
    </source>
</evidence>
<sequence length="242" mass="27829">MGQQALDWSQSSSTAASPLTRNLSEASTAVTCICRMWNRSCPWEDVQDVTLRCAWAGRAAIIHVPDREENVWKLCEHIQAQEMCPLDEVHAVFISNENKAIPIWKQKSSRGGEPVIWDYHVVLLHFNPQAQSFVYDLDTTLPFPCPFDVYSREAFQSDELLKPDFRRKMRVIPAVTYLKKFASDRSHMKHSNGTWRMSPPPYPCIETTECKMNLDDFINMDPNVGFGKVYKLPEFVQHFGAK</sequence>
<dbReference type="PANTHER" id="PTHR13035:SF0">
    <property type="entry name" value="PROTEIN N-TERMINAL GLUTAMINE AMIDOHYDROLASE"/>
    <property type="match status" value="1"/>
</dbReference>
<evidence type="ECO:0000313" key="10">
    <source>
        <dbReference type="Proteomes" id="UP000221080"/>
    </source>
</evidence>
<comment type="subunit">
    <text evidence="3 8">Monomer.</text>
</comment>
<dbReference type="Gene3D" id="3.10.620.10">
    <property type="entry name" value="Protein N-terminal glutamine amidohydrolase, alpha beta roll"/>
    <property type="match status" value="1"/>
</dbReference>
<evidence type="ECO:0000259" key="9">
    <source>
        <dbReference type="Pfam" id="PF09764"/>
    </source>
</evidence>
<dbReference type="FunFam" id="3.10.620.10:FF:000001">
    <property type="entry name" value="Blast:Protein N-terminal glutamine amidohydrolase"/>
    <property type="match status" value="1"/>
</dbReference>
<dbReference type="Proteomes" id="UP000221080">
    <property type="component" value="Chromosome 24"/>
</dbReference>
<dbReference type="GO" id="GO:0070773">
    <property type="term" value="F:protein-N-terminal glutamine amidohydrolase activity"/>
    <property type="evidence" value="ECO:0007669"/>
    <property type="project" value="UniProtKB-UniRule"/>
</dbReference>
<dbReference type="RefSeq" id="XP_047006602.1">
    <property type="nucleotide sequence ID" value="XM_047150646.2"/>
</dbReference>
<evidence type="ECO:0000256" key="6">
    <source>
        <dbReference type="ARBA" id="ARBA00022801"/>
    </source>
</evidence>
<reference evidence="11" key="2">
    <citation type="submission" date="2025-08" db="UniProtKB">
        <authorList>
            <consortium name="RefSeq"/>
        </authorList>
    </citation>
    <scope>IDENTIFICATION</scope>
    <source>
        <tissue evidence="11">Blood</tissue>
    </source>
</reference>
<evidence type="ECO:0000256" key="4">
    <source>
        <dbReference type="ARBA" id="ARBA00012718"/>
    </source>
</evidence>
<evidence type="ECO:0000256" key="2">
    <source>
        <dbReference type="ARBA" id="ARBA00008985"/>
    </source>
</evidence>
<dbReference type="GO" id="GO:0005829">
    <property type="term" value="C:cytosol"/>
    <property type="evidence" value="ECO:0007669"/>
    <property type="project" value="TreeGrafter"/>
</dbReference>
<dbReference type="InterPro" id="IPR023128">
    <property type="entry name" value="Prot_N_Gln_amidohydro_ab_roll"/>
</dbReference>
<evidence type="ECO:0000313" key="11">
    <source>
        <dbReference type="RefSeq" id="XP_047006602.1"/>
    </source>
</evidence>
<comment type="function">
    <text evidence="1">Mediates the side-chain deamidation of N-terminal glutamine residues to glutamate, an important step in N-end rule pathway of protein degradation. Conversion of the resulting N-terminal glutamine to glutamate renders the protein susceptible to arginylation, polyubiquitination and degradation as specified by the N-end rule. Does not act on substrates with internal or C-terminal glutamine and does not act on non-glutamine residues in any position. Does not deaminate acetylated N-terminal glutamine. With the exception of proline, all tested second-position residues on substrate peptides do not greatly influence the activity. In contrast, a proline at position 2, virtually abolishes deamidation of N-terminal glutamine.</text>
</comment>
<evidence type="ECO:0000256" key="5">
    <source>
        <dbReference type="ARBA" id="ARBA00021247"/>
    </source>
</evidence>
<dbReference type="CTD" id="55093"/>
<dbReference type="GeneID" id="108257169"/>
<keyword evidence="10" id="KW-1185">Reference proteome</keyword>
<dbReference type="InterPro" id="IPR039733">
    <property type="entry name" value="NTAQ1"/>
</dbReference>
<dbReference type="AlphaFoldDB" id="A0A979EEG7"/>
<dbReference type="EC" id="3.5.1.122" evidence="4 8"/>
<dbReference type="GO" id="GO:0008418">
    <property type="term" value="F:protein-N-terminal asparagine amidohydrolase activity"/>
    <property type="evidence" value="ECO:0007669"/>
    <property type="project" value="UniProtKB-UniRule"/>
</dbReference>
<dbReference type="GO" id="GO:0005634">
    <property type="term" value="C:nucleus"/>
    <property type="evidence" value="ECO:0007669"/>
    <property type="project" value="TreeGrafter"/>
</dbReference>
<dbReference type="PANTHER" id="PTHR13035">
    <property type="entry name" value="PROTEIN N-TERMINAL GLUTAMINE AMIDOHYDROLASE"/>
    <property type="match status" value="1"/>
</dbReference>
<dbReference type="Pfam" id="PF09764">
    <property type="entry name" value="Nt_Gln_amidase"/>
    <property type="match status" value="1"/>
</dbReference>
<comment type="catalytic activity">
    <reaction evidence="7 8">
        <text>N-terminal L-glutaminyl-[protein] + H2O = N-terminal L-glutamyl-[protein] + NH4(+)</text>
        <dbReference type="Rhea" id="RHEA:50680"/>
        <dbReference type="Rhea" id="RHEA-COMP:12668"/>
        <dbReference type="Rhea" id="RHEA-COMP:12777"/>
        <dbReference type="ChEBI" id="CHEBI:15377"/>
        <dbReference type="ChEBI" id="CHEBI:28938"/>
        <dbReference type="ChEBI" id="CHEBI:64721"/>
        <dbReference type="ChEBI" id="CHEBI:64722"/>
        <dbReference type="EC" id="3.5.1.122"/>
    </reaction>
</comment>
<evidence type="ECO:0000256" key="7">
    <source>
        <dbReference type="ARBA" id="ARBA00048768"/>
    </source>
</evidence>
<feature type="domain" description="Protein N-terminal glutamine amidohydrolase alpha beta roll" evidence="9">
    <location>
        <begin position="68"/>
        <end position="239"/>
    </location>
</feature>
<dbReference type="InterPro" id="IPR037132">
    <property type="entry name" value="N_Gln_amidohydro_ab_roll_sf"/>
</dbReference>
<proteinExistence type="inferred from homology"/>
<organism evidence="10 11">
    <name type="scientific">Ictalurus punctatus</name>
    <name type="common">Channel catfish</name>
    <name type="synonym">Silurus punctatus</name>
    <dbReference type="NCBI Taxonomy" id="7998"/>
    <lineage>
        <taxon>Eukaryota</taxon>
        <taxon>Metazoa</taxon>
        <taxon>Chordata</taxon>
        <taxon>Craniata</taxon>
        <taxon>Vertebrata</taxon>
        <taxon>Euteleostomi</taxon>
        <taxon>Actinopterygii</taxon>
        <taxon>Neopterygii</taxon>
        <taxon>Teleostei</taxon>
        <taxon>Ostariophysi</taxon>
        <taxon>Siluriformes</taxon>
        <taxon>Ictaluridae</taxon>
        <taxon>Ictalurus</taxon>
    </lineage>
</organism>
<comment type="similarity">
    <text evidence="2 8">Belongs to the NTAQ1 family.</text>
</comment>
<gene>
    <name evidence="11" type="primary">ntaq1</name>
</gene>
<protein>
    <recommendedName>
        <fullName evidence="5 8">Protein N-terminal glutamine amidohydrolase</fullName>
        <ecNumber evidence="4 8">3.5.1.122</ecNumber>
    </recommendedName>
    <alternativeName>
        <fullName evidence="8">Protein NH2-terminal glutamine deamidase</fullName>
    </alternativeName>
</protein>
<name>A0A979EEG7_ICTPU</name>
<evidence type="ECO:0000256" key="1">
    <source>
        <dbReference type="ARBA" id="ARBA00002022"/>
    </source>
</evidence>
<keyword evidence="6 8" id="KW-0378">Hydrolase</keyword>